<feature type="region of interest" description="Disordered" evidence="1">
    <location>
        <begin position="736"/>
        <end position="764"/>
    </location>
</feature>
<feature type="compositionally biased region" description="Basic residues" evidence="1">
    <location>
        <begin position="308"/>
        <end position="317"/>
    </location>
</feature>
<evidence type="ECO:0000313" key="3">
    <source>
        <dbReference type="EMBL" id="KAF8771167.1"/>
    </source>
</evidence>
<feature type="compositionally biased region" description="Basic and acidic residues" evidence="1">
    <location>
        <begin position="679"/>
        <end position="690"/>
    </location>
</feature>
<feature type="compositionally biased region" description="Basic and acidic residues" evidence="1">
    <location>
        <begin position="367"/>
        <end position="383"/>
    </location>
</feature>
<feature type="signal peptide" evidence="2">
    <location>
        <begin position="1"/>
        <end position="19"/>
    </location>
</feature>
<dbReference type="AlphaFoldDB" id="A0A8T0EEM1"/>
<dbReference type="Proteomes" id="UP000807504">
    <property type="component" value="Unassembled WGS sequence"/>
</dbReference>
<reference evidence="3" key="2">
    <citation type="submission" date="2020-06" db="EMBL/GenBank/DDBJ databases">
        <authorList>
            <person name="Sheffer M."/>
        </authorList>
    </citation>
    <scope>NUCLEOTIDE SEQUENCE</scope>
</reference>
<keyword evidence="2" id="KW-0732">Signal</keyword>
<dbReference type="EMBL" id="JABXBU010002228">
    <property type="protein sequence ID" value="KAF8771167.1"/>
    <property type="molecule type" value="Genomic_DNA"/>
</dbReference>
<comment type="caution">
    <text evidence="3">The sequence shown here is derived from an EMBL/GenBank/DDBJ whole genome shotgun (WGS) entry which is preliminary data.</text>
</comment>
<proteinExistence type="predicted"/>
<name>A0A8T0EEM1_ARGBR</name>
<feature type="region of interest" description="Disordered" evidence="1">
    <location>
        <begin position="621"/>
        <end position="692"/>
    </location>
</feature>
<evidence type="ECO:0000256" key="1">
    <source>
        <dbReference type="SAM" id="MobiDB-lite"/>
    </source>
</evidence>
<accession>A0A8T0EEM1</accession>
<feature type="compositionally biased region" description="Low complexity" evidence="1">
    <location>
        <begin position="580"/>
        <end position="589"/>
    </location>
</feature>
<feature type="chain" id="PRO_5035815097" evidence="2">
    <location>
        <begin position="20"/>
        <end position="902"/>
    </location>
</feature>
<feature type="compositionally biased region" description="Basic and acidic residues" evidence="1">
    <location>
        <begin position="249"/>
        <end position="262"/>
    </location>
</feature>
<reference evidence="3" key="1">
    <citation type="journal article" date="2020" name="bioRxiv">
        <title>Chromosome-level reference genome of the European wasp spider Argiope bruennichi: a resource for studies on range expansion and evolutionary adaptation.</title>
        <authorList>
            <person name="Sheffer M.M."/>
            <person name="Hoppe A."/>
            <person name="Krehenwinkel H."/>
            <person name="Uhl G."/>
            <person name="Kuss A.W."/>
            <person name="Jensen L."/>
            <person name="Jensen C."/>
            <person name="Gillespie R.G."/>
            <person name="Hoff K.J."/>
            <person name="Prost S."/>
        </authorList>
    </citation>
    <scope>NUCLEOTIDE SEQUENCE</scope>
</reference>
<feature type="compositionally biased region" description="Polar residues" evidence="1">
    <location>
        <begin position="518"/>
        <end position="529"/>
    </location>
</feature>
<organism evidence="3 4">
    <name type="scientific">Argiope bruennichi</name>
    <name type="common">Wasp spider</name>
    <name type="synonym">Aranea bruennichi</name>
    <dbReference type="NCBI Taxonomy" id="94029"/>
    <lineage>
        <taxon>Eukaryota</taxon>
        <taxon>Metazoa</taxon>
        <taxon>Ecdysozoa</taxon>
        <taxon>Arthropoda</taxon>
        <taxon>Chelicerata</taxon>
        <taxon>Arachnida</taxon>
        <taxon>Araneae</taxon>
        <taxon>Araneomorphae</taxon>
        <taxon>Entelegynae</taxon>
        <taxon>Araneoidea</taxon>
        <taxon>Araneidae</taxon>
        <taxon>Argiope</taxon>
    </lineage>
</organism>
<feature type="compositionally biased region" description="Low complexity" evidence="1">
    <location>
        <begin position="263"/>
        <end position="277"/>
    </location>
</feature>
<sequence>MSLLKIGSLLLLCLFSVSATEDGKSSNNIVKDATDIEAQPSTNLETQIEQKPIAKASKVSEFYIGDLLRTSDKELDTASTVYNPISSTPEYNHRALNPEDPRLFASYKPRGAQSYAAEEILLPLMHPGRLQNPIKVADAAPLGVYEKAAIQQPGIHGRNAEADISALRRYEPSQGPHKGPDCKKYLHSSPASSEEGYASDERASYRQGRAPHAPPPPTEYRNPGSYQDDSSEESPGYSQSSPSRSKSYASEHDSDTHSDSKSGRSYTTSKSTSTSKTVNPNNKRGKVYVFDTRKPAKQGHSSSSSHGSRSRSKSKSRPSHDSEEAPPTYHSSPEREPQSQYHQSYDSEAPSRPSHPSHAPSHYQKQHYSEEPPAEHYERDSYRGSKAPPATSYSKDGYSHQEAPLRERQPSIPPKYNSNDNGREPPTGPYRNPEETYVADQPTRYRDANRHYNSPRQSEAQYYQQEQPTRPRKGRQHASYDAYSPENAPVRGEAPYERNSPVPRPPVSKRPQYAYEATSYSNAESSENYPRSRRPSGRSERSSANYYQPAQAEMRAHVPEVVAEHTPRATISKESIPQQSRSVSYSESSYNMGEPVSPKPKEVLVEPTKVQARMYEEPQKMVNPLLSRERDNGYEAPYKPFNSEHPVGYGSDRYHEEPHSGERDYKPQPYEDYDDEEAGYDHADDGKPKGEVVGYADKYESHEPLELDDDFFRKYEISKNAKIIVATPMNPNLFVADGTQVSEGGSSDDDVSYEERNQDPKEEIEPEIVSPKQQLFDLPHVPESFSQLVDSNPRFLRKVSKSKRPEIGEFEEYDPSLDELVFRSGVGDPKAFVKSKGSKEMVQHHGDGVSKIIFNSGGMQRHSASENKEAYLPKSEAQDDEKLESAKSEKVEKIAEPEEKKD</sequence>
<feature type="compositionally biased region" description="Basic and acidic residues" evidence="1">
    <location>
        <begin position="883"/>
        <end position="902"/>
    </location>
</feature>
<evidence type="ECO:0000256" key="2">
    <source>
        <dbReference type="SAM" id="SignalP"/>
    </source>
</evidence>
<feature type="region of interest" description="Disordered" evidence="1">
    <location>
        <begin position="170"/>
        <end position="603"/>
    </location>
</feature>
<feature type="compositionally biased region" description="Polar residues" evidence="1">
    <location>
        <begin position="451"/>
        <end position="468"/>
    </location>
</feature>
<protein>
    <submittedName>
        <fullName evidence="3">Uncharacterized protein</fullName>
    </submittedName>
</protein>
<evidence type="ECO:0000313" key="4">
    <source>
        <dbReference type="Proteomes" id="UP000807504"/>
    </source>
</evidence>
<feature type="compositionally biased region" description="Basic and acidic residues" evidence="1">
    <location>
        <begin position="837"/>
        <end position="848"/>
    </location>
</feature>
<feature type="compositionally biased region" description="Basic and acidic residues" evidence="1">
    <location>
        <begin position="753"/>
        <end position="763"/>
    </location>
</feature>
<gene>
    <name evidence="3" type="ORF">HNY73_018619</name>
</gene>
<feature type="compositionally biased region" description="Low complexity" evidence="1">
    <location>
        <begin position="233"/>
        <end position="248"/>
    </location>
</feature>
<feature type="compositionally biased region" description="Basic and acidic residues" evidence="1">
    <location>
        <begin position="397"/>
        <end position="409"/>
    </location>
</feature>
<keyword evidence="4" id="KW-1185">Reference proteome</keyword>
<feature type="region of interest" description="Disordered" evidence="1">
    <location>
        <begin position="836"/>
        <end position="902"/>
    </location>
</feature>
<feature type="compositionally biased region" description="Basic and acidic residues" evidence="1">
    <location>
        <begin position="554"/>
        <end position="567"/>
    </location>
</feature>
<feature type="compositionally biased region" description="Basic and acidic residues" evidence="1">
    <location>
        <begin position="652"/>
        <end position="666"/>
    </location>
</feature>
<feature type="compositionally biased region" description="Low complexity" evidence="1">
    <location>
        <begin position="350"/>
        <end position="362"/>
    </location>
</feature>